<reference evidence="3" key="1">
    <citation type="submission" date="2017-02" db="UniProtKB">
        <authorList>
            <consortium name="WormBaseParasite"/>
        </authorList>
    </citation>
    <scope>IDENTIFICATION</scope>
</reference>
<keyword evidence="2" id="KW-1185">Reference proteome</keyword>
<evidence type="ECO:0000313" key="3">
    <source>
        <dbReference type="WBParaSite" id="SMUV_0000885901-mRNA-1"/>
    </source>
</evidence>
<dbReference type="PROSITE" id="PS51257">
    <property type="entry name" value="PROKAR_LIPOPROTEIN"/>
    <property type="match status" value="1"/>
</dbReference>
<evidence type="ECO:0000256" key="1">
    <source>
        <dbReference type="SAM" id="SignalP"/>
    </source>
</evidence>
<feature type="signal peptide" evidence="1">
    <location>
        <begin position="1"/>
        <end position="19"/>
    </location>
</feature>
<accession>A0A0N5AVE2</accession>
<protein>
    <submittedName>
        <fullName evidence="3">Secreted protein</fullName>
    </submittedName>
</protein>
<organism evidence="2 3">
    <name type="scientific">Syphacia muris</name>
    <dbReference type="NCBI Taxonomy" id="451379"/>
    <lineage>
        <taxon>Eukaryota</taxon>
        <taxon>Metazoa</taxon>
        <taxon>Ecdysozoa</taxon>
        <taxon>Nematoda</taxon>
        <taxon>Chromadorea</taxon>
        <taxon>Rhabditida</taxon>
        <taxon>Spirurina</taxon>
        <taxon>Oxyuridomorpha</taxon>
        <taxon>Oxyuroidea</taxon>
        <taxon>Oxyuridae</taxon>
        <taxon>Syphacia</taxon>
    </lineage>
</organism>
<dbReference type="Proteomes" id="UP000046393">
    <property type="component" value="Unplaced"/>
</dbReference>
<dbReference type="AlphaFoldDB" id="A0A0N5AVE2"/>
<evidence type="ECO:0000313" key="2">
    <source>
        <dbReference type="Proteomes" id="UP000046393"/>
    </source>
</evidence>
<sequence>MVLRSIFIALAVLSCSSFGDEVRTTNDLNGLKELTSEIGDKIYNLTRQQISDLSTVMKQEESVLECRGKQYVCKTA</sequence>
<proteinExistence type="predicted"/>
<name>A0A0N5AVE2_9BILA</name>
<dbReference type="WBParaSite" id="SMUV_0000885901-mRNA-1">
    <property type="protein sequence ID" value="SMUV_0000885901-mRNA-1"/>
    <property type="gene ID" value="SMUV_0000885901"/>
</dbReference>
<feature type="chain" id="PRO_5005893457" evidence="1">
    <location>
        <begin position="20"/>
        <end position="76"/>
    </location>
</feature>
<keyword evidence="1" id="KW-0732">Signal</keyword>